<dbReference type="OrthoDB" id="5855624at2759"/>
<accession>A0A0N4U3Q1</accession>
<evidence type="ECO:0000313" key="5">
    <source>
        <dbReference type="Proteomes" id="UP000274756"/>
    </source>
</evidence>
<keyword evidence="1" id="KW-0472">Membrane</keyword>
<dbReference type="EMBL" id="UYYG01001153">
    <property type="protein sequence ID" value="VDN55748.1"/>
    <property type="molecule type" value="Genomic_DNA"/>
</dbReference>
<feature type="chain" id="PRO_5041042222" evidence="2">
    <location>
        <begin position="18"/>
        <end position="449"/>
    </location>
</feature>
<keyword evidence="5" id="KW-1185">Reference proteome</keyword>
<dbReference type="Proteomes" id="UP000038040">
    <property type="component" value="Unplaced"/>
</dbReference>
<evidence type="ECO:0000256" key="1">
    <source>
        <dbReference type="SAM" id="Phobius"/>
    </source>
</evidence>
<keyword evidence="1" id="KW-0812">Transmembrane</keyword>
<keyword evidence="1" id="KW-1133">Transmembrane helix</keyword>
<evidence type="ECO:0000313" key="6">
    <source>
        <dbReference type="WBParaSite" id="DME_0000136101-mRNA-1"/>
    </source>
</evidence>
<gene>
    <name evidence="3" type="ORF">DME_LOCUS5721</name>
</gene>
<dbReference type="AlphaFoldDB" id="A0A0N4U3Q1"/>
<organism evidence="4 6">
    <name type="scientific">Dracunculus medinensis</name>
    <name type="common">Guinea worm</name>
    <dbReference type="NCBI Taxonomy" id="318479"/>
    <lineage>
        <taxon>Eukaryota</taxon>
        <taxon>Metazoa</taxon>
        <taxon>Ecdysozoa</taxon>
        <taxon>Nematoda</taxon>
        <taxon>Chromadorea</taxon>
        <taxon>Rhabditida</taxon>
        <taxon>Spirurina</taxon>
        <taxon>Dracunculoidea</taxon>
        <taxon>Dracunculidae</taxon>
        <taxon>Dracunculus</taxon>
    </lineage>
</organism>
<evidence type="ECO:0000313" key="3">
    <source>
        <dbReference type="EMBL" id="VDN55748.1"/>
    </source>
</evidence>
<proteinExistence type="predicted"/>
<feature type="transmembrane region" description="Helical" evidence="1">
    <location>
        <begin position="329"/>
        <end position="353"/>
    </location>
</feature>
<reference evidence="3 5" key="2">
    <citation type="submission" date="2018-11" db="EMBL/GenBank/DDBJ databases">
        <authorList>
            <consortium name="Pathogen Informatics"/>
        </authorList>
    </citation>
    <scope>NUCLEOTIDE SEQUENCE [LARGE SCALE GENOMIC DNA]</scope>
</reference>
<feature type="signal peptide" evidence="2">
    <location>
        <begin position="1"/>
        <end position="17"/>
    </location>
</feature>
<dbReference type="Proteomes" id="UP000274756">
    <property type="component" value="Unassembled WGS sequence"/>
</dbReference>
<name>A0A0N4U3Q1_DRAME</name>
<dbReference type="WBParaSite" id="DME_0000136101-mRNA-1">
    <property type="protein sequence ID" value="DME_0000136101-mRNA-1"/>
    <property type="gene ID" value="DME_0000136101"/>
</dbReference>
<sequence>MMESFLHLLIVIDLVFAQILLSNNLYTVSSQQNNYDNINGLHNTVDHVDSYALMLQPRNTYASNVPFRRNGSASVNIEIHLKEYVNERLRLPDGKTCVCPAGFTCNYLGSTAMARCYMSFMIIISSSDDSVQYASTGFLPLSSSGSVDFRALTTTQYNQWTQPYLFNLQSKPSAIDIFVHHMGMVIDTETGELTQMQTVVHVDTFIQSLTDVVPSVASMPQVIQTITLTGTILQTQLSLSFVVQCTGSLYGPNCDLNCNTSSLNSAIAICQSNKTGFFYTCSYATAPQVQNCVACIWGIVESSYCRDSNGKAIDPSVTLVSSEFKFTTIVLGISCAILFILLIAVTIYSCILVNRRNRQQQEDDAPGHNYRSSIRVEANSNQTLLQSACPVRLNSNLIPPYDHPQAPLISSRNFPRSAPLTHLGGDSSLNDTLNSTISSIQLPSREADV</sequence>
<evidence type="ECO:0000256" key="2">
    <source>
        <dbReference type="SAM" id="SignalP"/>
    </source>
</evidence>
<reference evidence="6" key="1">
    <citation type="submission" date="2017-02" db="UniProtKB">
        <authorList>
            <consortium name="WormBaseParasite"/>
        </authorList>
    </citation>
    <scope>IDENTIFICATION</scope>
</reference>
<protein>
    <submittedName>
        <fullName evidence="6">CUB domain-containing protein</fullName>
    </submittedName>
</protein>
<keyword evidence="2" id="KW-0732">Signal</keyword>
<evidence type="ECO:0000313" key="4">
    <source>
        <dbReference type="Proteomes" id="UP000038040"/>
    </source>
</evidence>